<keyword evidence="13" id="KW-1185">Reference proteome</keyword>
<evidence type="ECO:0000313" key="13">
    <source>
        <dbReference type="Proteomes" id="UP000001514"/>
    </source>
</evidence>
<name>D8S3Y0_SELML</name>
<dbReference type="PROSITE" id="PS50011">
    <property type="entry name" value="PROTEIN_KINASE_DOM"/>
    <property type="match status" value="1"/>
</dbReference>
<feature type="repeat" description="WD" evidence="9">
    <location>
        <begin position="1153"/>
        <end position="1194"/>
    </location>
</feature>
<dbReference type="InterPro" id="IPR011989">
    <property type="entry name" value="ARM-like"/>
</dbReference>
<evidence type="ECO:0000256" key="4">
    <source>
        <dbReference type="ARBA" id="ARBA00022679"/>
    </source>
</evidence>
<dbReference type="HOGENOM" id="CLU_001696_0_1_1"/>
<dbReference type="GO" id="GO:0000425">
    <property type="term" value="P:pexophagy"/>
    <property type="evidence" value="ECO:0000318"/>
    <property type="project" value="GO_Central"/>
</dbReference>
<dbReference type="InterPro" id="IPR036322">
    <property type="entry name" value="WD40_repeat_dom_sf"/>
</dbReference>
<protein>
    <recommendedName>
        <fullName evidence="1">non-specific serine/threonine protein kinase</fullName>
        <ecNumber evidence="1">2.7.11.1</ecNumber>
    </recommendedName>
</protein>
<dbReference type="InterPro" id="IPR020472">
    <property type="entry name" value="WD40_PAC1"/>
</dbReference>
<evidence type="ECO:0000259" key="11">
    <source>
        <dbReference type="PROSITE" id="PS50011"/>
    </source>
</evidence>
<dbReference type="InterPro" id="IPR011009">
    <property type="entry name" value="Kinase-like_dom_sf"/>
</dbReference>
<dbReference type="EMBL" id="GL377601">
    <property type="protein sequence ID" value="EFJ20663.1"/>
    <property type="molecule type" value="Genomic_DNA"/>
</dbReference>
<dbReference type="PROSITE" id="PS50294">
    <property type="entry name" value="WD_REPEATS_REGION"/>
    <property type="match status" value="2"/>
</dbReference>
<dbReference type="InterPro" id="IPR008271">
    <property type="entry name" value="Ser/Thr_kinase_AS"/>
</dbReference>
<dbReference type="SUPFAM" id="SSF50978">
    <property type="entry name" value="WD40 repeat-like"/>
    <property type="match status" value="1"/>
</dbReference>
<keyword evidence="4" id="KW-0808">Transferase</keyword>
<dbReference type="GO" id="GO:0005770">
    <property type="term" value="C:late endosome"/>
    <property type="evidence" value="ECO:0000318"/>
    <property type="project" value="GO_Central"/>
</dbReference>
<keyword evidence="7" id="KW-0418">Kinase</keyword>
<dbReference type="PROSITE" id="PS50082">
    <property type="entry name" value="WD_REPEATS_2"/>
    <property type="match status" value="3"/>
</dbReference>
<dbReference type="GO" id="GO:0004674">
    <property type="term" value="F:protein serine/threonine kinase activity"/>
    <property type="evidence" value="ECO:0000318"/>
    <property type="project" value="GO_Central"/>
</dbReference>
<dbReference type="InterPro" id="IPR016024">
    <property type="entry name" value="ARM-type_fold"/>
</dbReference>
<dbReference type="GO" id="GO:0006623">
    <property type="term" value="P:protein targeting to vacuole"/>
    <property type="evidence" value="ECO:0000318"/>
    <property type="project" value="GO_Central"/>
</dbReference>
<dbReference type="InterPro" id="IPR000719">
    <property type="entry name" value="Prot_kinase_dom"/>
</dbReference>
<dbReference type="InterPro" id="IPR045162">
    <property type="entry name" value="Vps15-like"/>
</dbReference>
<dbReference type="SUPFAM" id="SSF48371">
    <property type="entry name" value="ARM repeat"/>
    <property type="match status" value="1"/>
</dbReference>
<feature type="repeat" description="WD" evidence="9">
    <location>
        <begin position="1373"/>
        <end position="1403"/>
    </location>
</feature>
<dbReference type="FunCoup" id="D8S3Y0">
    <property type="interactions" value="4349"/>
</dbReference>
<evidence type="ECO:0000256" key="3">
    <source>
        <dbReference type="ARBA" id="ARBA00022574"/>
    </source>
</evidence>
<keyword evidence="8" id="KW-0067">ATP-binding</keyword>
<dbReference type="GO" id="GO:0005524">
    <property type="term" value="F:ATP binding"/>
    <property type="evidence" value="ECO:0007669"/>
    <property type="project" value="UniProtKB-KW"/>
</dbReference>
<dbReference type="Pfam" id="PF22956">
    <property type="entry name" value="VPS15-like_hel"/>
    <property type="match status" value="1"/>
</dbReference>
<dbReference type="STRING" id="88036.D8S3Y0"/>
<feature type="domain" description="Protein kinase" evidence="11">
    <location>
        <begin position="25"/>
        <end position="300"/>
    </location>
</feature>
<dbReference type="EC" id="2.7.11.1" evidence="1"/>
<feature type="compositionally biased region" description="Basic and acidic residues" evidence="10">
    <location>
        <begin position="1269"/>
        <end position="1283"/>
    </location>
</feature>
<dbReference type="Gene3D" id="1.25.10.10">
    <property type="entry name" value="Leucine-rich Repeat Variant"/>
    <property type="match status" value="2"/>
</dbReference>
<evidence type="ECO:0000256" key="8">
    <source>
        <dbReference type="ARBA" id="ARBA00022840"/>
    </source>
</evidence>
<dbReference type="SMART" id="SM00220">
    <property type="entry name" value="S_TKc"/>
    <property type="match status" value="1"/>
</dbReference>
<dbReference type="OMA" id="ATNTCRI"/>
<keyword evidence="2" id="KW-0723">Serine/threonine-protein kinase</keyword>
<evidence type="ECO:0000256" key="5">
    <source>
        <dbReference type="ARBA" id="ARBA00022737"/>
    </source>
</evidence>
<dbReference type="GO" id="GO:0071561">
    <property type="term" value="C:nucleus-vacuole junction"/>
    <property type="evidence" value="ECO:0000318"/>
    <property type="project" value="GO_Central"/>
</dbReference>
<dbReference type="SMART" id="SM00320">
    <property type="entry name" value="WD40"/>
    <property type="match status" value="6"/>
</dbReference>
<dbReference type="InterPro" id="IPR055231">
    <property type="entry name" value="2AA_helical"/>
</dbReference>
<gene>
    <name evidence="12" type="ORF">SELMODRAFT_176669</name>
</gene>
<dbReference type="PANTHER" id="PTHR17583">
    <property type="entry name" value="PHOSPHOINOSITIDE 3-KINASE REGULATORY SUBUNIT 4"/>
    <property type="match status" value="1"/>
</dbReference>
<dbReference type="InParanoid" id="D8S3Y0"/>
<evidence type="ECO:0000256" key="1">
    <source>
        <dbReference type="ARBA" id="ARBA00012513"/>
    </source>
</evidence>
<feature type="repeat" description="WD" evidence="9">
    <location>
        <begin position="1007"/>
        <end position="1048"/>
    </location>
</feature>
<dbReference type="PANTHER" id="PTHR17583:SF0">
    <property type="entry name" value="PHOSPHOINOSITIDE 3-KINASE REGULATORY SUBUNIT 4"/>
    <property type="match status" value="1"/>
</dbReference>
<keyword evidence="5" id="KW-0677">Repeat</keyword>
<dbReference type="PRINTS" id="PR00320">
    <property type="entry name" value="GPROTEINBRPT"/>
</dbReference>
<dbReference type="GO" id="GO:0045324">
    <property type="term" value="P:late endosome to vacuole transport"/>
    <property type="evidence" value="ECO:0000318"/>
    <property type="project" value="GO_Central"/>
</dbReference>
<dbReference type="GO" id="GO:0034271">
    <property type="term" value="C:phosphatidylinositol 3-kinase complex, class III, type I"/>
    <property type="evidence" value="ECO:0000318"/>
    <property type="project" value="GO_Central"/>
</dbReference>
<dbReference type="CDD" id="cd13980">
    <property type="entry name" value="STKc_Vps15"/>
    <property type="match status" value="1"/>
</dbReference>
<accession>D8S3Y0</accession>
<dbReference type="InterPro" id="IPR015943">
    <property type="entry name" value="WD40/YVTN_repeat-like_dom_sf"/>
</dbReference>
<evidence type="ECO:0000256" key="9">
    <source>
        <dbReference type="PROSITE-ProRule" id="PRU00221"/>
    </source>
</evidence>
<keyword evidence="3 9" id="KW-0853">WD repeat</keyword>
<dbReference type="PROSITE" id="PS00108">
    <property type="entry name" value="PROTEIN_KINASE_ST"/>
    <property type="match status" value="1"/>
</dbReference>
<dbReference type="Gramene" id="EFJ20663">
    <property type="protein sequence ID" value="EFJ20663"/>
    <property type="gene ID" value="SELMODRAFT_176669"/>
</dbReference>
<keyword evidence="6" id="KW-0547">Nucleotide-binding</keyword>
<evidence type="ECO:0000256" key="10">
    <source>
        <dbReference type="SAM" id="MobiDB-lite"/>
    </source>
</evidence>
<dbReference type="Gene3D" id="1.10.510.10">
    <property type="entry name" value="Transferase(Phosphotransferase) domain 1"/>
    <property type="match status" value="1"/>
</dbReference>
<evidence type="ECO:0000313" key="12">
    <source>
        <dbReference type="EMBL" id="EFJ20663.1"/>
    </source>
</evidence>
<dbReference type="KEGG" id="smo:SELMODRAFT_176669"/>
<dbReference type="GO" id="GO:0034272">
    <property type="term" value="C:phosphatidylinositol 3-kinase complex, class III, type II"/>
    <property type="evidence" value="ECO:0000318"/>
    <property type="project" value="GO_Central"/>
</dbReference>
<sequence length="1403" mass="157335">MGNKLARTTQASPTEYYLNDLPSEFNLVLKEVIGKSERFFKAILCVHDEGLLLVKVYFKRGDVLDLREHARKLNEIREQFRNVENSHVWPFQRWHETDKAAYLLRQYFFSNLHERLSTRPFLSTIQKKWLAFQLLHAVKQSHDRGVCHGDIKCENVLVTSWNWIYLTDFASFKPTYIPDDNPADFSFFFDTGGRRRCYLAPERFYDPKTESPVSPGGPLTPSMDMFSLGCVIAELFLEGQALFDLSQLLGYRKRLYDPLPSLEKISDTGIKNMILQMIHIVPESRLSCDDYLETWAYDVFPSYFSPALHNLFSCLTRTMDLESDSRVALIQSSFSEIRSLMIRDAKDKSFSADCLDKELRITSPSPPLQRKSRSSHAQTQHDLLTDINLLLKESKSSIQQTKHQSDSSVSDRFTCSYRLKAAAVKMAEVAPKHDEEVPGLIFYHFQLKSKAPTHEGMVLIASALCACLRHVKLPFARRAAVQLLYNASVLCDDDARLQLIVPFVAALLSDSAAIVRCAALQTLCNVLSMVQTFSPSDAKVFPEYIFPLLSMLPDDPEESVRICYADCIHKIAGTAYRFLVSQSSEGGGEELNEKSRSAGFTTELAQLRETIGRIIHDLVMGQKQTPTIRRALLEHIAPLCEFFGKKQCNDFLLPVLPAFLNDRDKQLRALFFEQIVHVCIFVGEVSSEAYLLPYLEQALSNVEEPVIVNALECLAALCVYKLLKKRVLLKTVERASPLLCHPSQWVRRAAITLVAASGSNLSGADAHAYLIPLLLPFLRREPLSISSEAALLACLKPPVSRDVFQRVLSNVMLTSNSTEAATERPKPRQRVPDATFGHGRTPMMKIPLQRNVPDFEDGEKLKAMEGYIRNLSSTMHSWDLENPEKMDASATGAGFFSNFDVATDSIPLYSRPPTDRRLDNSGNEEWSRIYRQPMDTLAYSQSDMMQKSMMQKSIIAIPSKFTGSIYGRTPSHETSTEPAFDAFNKFLKSSASSDSRWRPRGVLVSHLHEHQRAVNQVAVSSDNSFFTSASDDGTVKVWDCRRLERSTSFRSKLTYSFGQNERVLCLAMLSPDQQVAAASSGGEIRVLCVDYIAREGNVPERYSGISNVRRTDAQEGSVLALQAFGGMLLYSTQKNGLHLWDFREQRDAWLLKAKPEQGYVSALAADPSRNWLVSGTSRGVLTLWDLRFQVQVHSWQLPSCHPVEAMCVPVGSSLPRPFVYVAAGRNEVAVWNVENGNCQQILKSGVQSNGTSFVANLQPWGRRTGPKQQHQEASKLSDYKVEELSDPPPRIPGVRALLPTTAGASVITGGTDCRIRLWDHLRPEASYCICGPTVKNAPPFRYSSKTVCGLHITQESMHENVQSEVALAAVDMAGCHRDSITSLAAASQLLISSSRDGTIKVWK</sequence>
<dbReference type="Gene3D" id="2.130.10.10">
    <property type="entry name" value="YVTN repeat-like/Quinoprotein amine dehydrogenase"/>
    <property type="match status" value="2"/>
</dbReference>
<dbReference type="Proteomes" id="UP000001514">
    <property type="component" value="Unassembled WGS sequence"/>
</dbReference>
<feature type="region of interest" description="Disordered" evidence="10">
    <location>
        <begin position="1258"/>
        <end position="1285"/>
    </location>
</feature>
<dbReference type="Pfam" id="PF00069">
    <property type="entry name" value="Pkinase"/>
    <property type="match status" value="1"/>
</dbReference>
<evidence type="ECO:0000256" key="7">
    <source>
        <dbReference type="ARBA" id="ARBA00022777"/>
    </source>
</evidence>
<evidence type="ECO:0000256" key="2">
    <source>
        <dbReference type="ARBA" id="ARBA00022527"/>
    </source>
</evidence>
<feature type="region of interest" description="Disordered" evidence="10">
    <location>
        <begin position="816"/>
        <end position="842"/>
    </location>
</feature>
<reference evidence="12 13" key="1">
    <citation type="journal article" date="2011" name="Science">
        <title>The Selaginella genome identifies genetic changes associated with the evolution of vascular plants.</title>
        <authorList>
            <person name="Banks J.A."/>
            <person name="Nishiyama T."/>
            <person name="Hasebe M."/>
            <person name="Bowman J.L."/>
            <person name="Gribskov M."/>
            <person name="dePamphilis C."/>
            <person name="Albert V.A."/>
            <person name="Aono N."/>
            <person name="Aoyama T."/>
            <person name="Ambrose B.A."/>
            <person name="Ashton N.W."/>
            <person name="Axtell M.J."/>
            <person name="Barker E."/>
            <person name="Barker M.S."/>
            <person name="Bennetzen J.L."/>
            <person name="Bonawitz N.D."/>
            <person name="Chapple C."/>
            <person name="Cheng C."/>
            <person name="Correa L.G."/>
            <person name="Dacre M."/>
            <person name="DeBarry J."/>
            <person name="Dreyer I."/>
            <person name="Elias M."/>
            <person name="Engstrom E.M."/>
            <person name="Estelle M."/>
            <person name="Feng L."/>
            <person name="Finet C."/>
            <person name="Floyd S.K."/>
            <person name="Frommer W.B."/>
            <person name="Fujita T."/>
            <person name="Gramzow L."/>
            <person name="Gutensohn M."/>
            <person name="Harholt J."/>
            <person name="Hattori M."/>
            <person name="Heyl A."/>
            <person name="Hirai T."/>
            <person name="Hiwatashi Y."/>
            <person name="Ishikawa M."/>
            <person name="Iwata M."/>
            <person name="Karol K.G."/>
            <person name="Koehler B."/>
            <person name="Kolukisaoglu U."/>
            <person name="Kubo M."/>
            <person name="Kurata T."/>
            <person name="Lalonde S."/>
            <person name="Li K."/>
            <person name="Li Y."/>
            <person name="Litt A."/>
            <person name="Lyons E."/>
            <person name="Manning G."/>
            <person name="Maruyama T."/>
            <person name="Michael T.P."/>
            <person name="Mikami K."/>
            <person name="Miyazaki S."/>
            <person name="Morinaga S."/>
            <person name="Murata T."/>
            <person name="Mueller-Roeber B."/>
            <person name="Nelson D.R."/>
            <person name="Obara M."/>
            <person name="Oguri Y."/>
            <person name="Olmstead R.G."/>
            <person name="Onodera N."/>
            <person name="Petersen B.L."/>
            <person name="Pils B."/>
            <person name="Prigge M."/>
            <person name="Rensing S.A."/>
            <person name="Riano-Pachon D.M."/>
            <person name="Roberts A.W."/>
            <person name="Sato Y."/>
            <person name="Scheller H.V."/>
            <person name="Schulz B."/>
            <person name="Schulz C."/>
            <person name="Shakirov E.V."/>
            <person name="Shibagaki N."/>
            <person name="Shinohara N."/>
            <person name="Shippen D.E."/>
            <person name="Soerensen I."/>
            <person name="Sotooka R."/>
            <person name="Sugimoto N."/>
            <person name="Sugita M."/>
            <person name="Sumikawa N."/>
            <person name="Tanurdzic M."/>
            <person name="Theissen G."/>
            <person name="Ulvskov P."/>
            <person name="Wakazuki S."/>
            <person name="Weng J.K."/>
            <person name="Willats W.W."/>
            <person name="Wipf D."/>
            <person name="Wolf P.G."/>
            <person name="Yang L."/>
            <person name="Zimmer A.D."/>
            <person name="Zhu Q."/>
            <person name="Mitros T."/>
            <person name="Hellsten U."/>
            <person name="Loque D."/>
            <person name="Otillar R."/>
            <person name="Salamov A."/>
            <person name="Schmutz J."/>
            <person name="Shapiro H."/>
            <person name="Lindquist E."/>
            <person name="Lucas S."/>
            <person name="Rokhsar D."/>
            <person name="Grigoriev I.V."/>
        </authorList>
    </citation>
    <scope>NUCLEOTIDE SEQUENCE [LARGE SCALE GENOMIC DNA]</scope>
</reference>
<dbReference type="SUPFAM" id="SSF56112">
    <property type="entry name" value="Protein kinase-like (PK-like)"/>
    <property type="match status" value="1"/>
</dbReference>
<organism evidence="13">
    <name type="scientific">Selaginella moellendorffii</name>
    <name type="common">Spikemoss</name>
    <dbReference type="NCBI Taxonomy" id="88036"/>
    <lineage>
        <taxon>Eukaryota</taxon>
        <taxon>Viridiplantae</taxon>
        <taxon>Streptophyta</taxon>
        <taxon>Embryophyta</taxon>
        <taxon>Tracheophyta</taxon>
        <taxon>Lycopodiopsida</taxon>
        <taxon>Selaginellales</taxon>
        <taxon>Selaginellaceae</taxon>
        <taxon>Selaginella</taxon>
    </lineage>
</organism>
<dbReference type="eggNOG" id="KOG1240">
    <property type="taxonomic scope" value="Eukaryota"/>
</dbReference>
<evidence type="ECO:0000256" key="6">
    <source>
        <dbReference type="ARBA" id="ARBA00022741"/>
    </source>
</evidence>
<dbReference type="FunFam" id="1.25.10.10:FF:000370">
    <property type="entry name" value="phosphoinositide 3-kinase regulatory subunit 4-like"/>
    <property type="match status" value="1"/>
</dbReference>
<dbReference type="Pfam" id="PF00400">
    <property type="entry name" value="WD40"/>
    <property type="match status" value="2"/>
</dbReference>
<dbReference type="InterPro" id="IPR001680">
    <property type="entry name" value="WD40_rpt"/>
</dbReference>
<proteinExistence type="predicted"/>